<evidence type="ECO:0000256" key="6">
    <source>
        <dbReference type="ARBA" id="ARBA00022692"/>
    </source>
</evidence>
<dbReference type="EMBL" id="CADCTB010000224">
    <property type="protein sequence ID" value="CAA9279086.1"/>
    <property type="molecule type" value="Genomic_DNA"/>
</dbReference>
<evidence type="ECO:0000256" key="3">
    <source>
        <dbReference type="ARBA" id="ARBA00005100"/>
    </source>
</evidence>
<evidence type="ECO:0000256" key="1">
    <source>
        <dbReference type="ARBA" id="ARBA00001911"/>
    </source>
</evidence>
<comment type="pathway">
    <text evidence="3">Nucleotide-sugar biosynthesis; UDP-alpha-D-xylose biosynthesis; UDP-alpha-D-xylose from UDP-alpha-D-glucuronate: step 1/1.</text>
</comment>
<evidence type="ECO:0000256" key="12">
    <source>
        <dbReference type="ARBA" id="ARBA00023136"/>
    </source>
</evidence>
<accession>A0A6J4JGD9</accession>
<reference evidence="16" key="1">
    <citation type="submission" date="2020-02" db="EMBL/GenBank/DDBJ databases">
        <authorList>
            <person name="Meier V. D."/>
        </authorList>
    </citation>
    <scope>NUCLEOTIDE SEQUENCE</scope>
    <source>
        <strain evidence="16">AVDCRST_MAG10</strain>
    </source>
</reference>
<dbReference type="EC" id="4.1.1.35" evidence="5"/>
<dbReference type="GO" id="GO:0033320">
    <property type="term" value="P:UDP-D-xylose biosynthetic process"/>
    <property type="evidence" value="ECO:0007669"/>
    <property type="project" value="UniProtKB-UniPathway"/>
</dbReference>
<evidence type="ECO:0000256" key="8">
    <source>
        <dbReference type="ARBA" id="ARBA00022968"/>
    </source>
</evidence>
<dbReference type="GO" id="GO:0048040">
    <property type="term" value="F:UDP-glucuronate decarboxylase activity"/>
    <property type="evidence" value="ECO:0007669"/>
    <property type="project" value="UniProtKB-EC"/>
</dbReference>
<dbReference type="CDD" id="cd05230">
    <property type="entry name" value="UGD_SDR_e"/>
    <property type="match status" value="1"/>
</dbReference>
<dbReference type="PANTHER" id="PTHR43078">
    <property type="entry name" value="UDP-GLUCURONIC ACID DECARBOXYLASE-RELATED"/>
    <property type="match status" value="1"/>
</dbReference>
<feature type="domain" description="NAD(P)-binding" evidence="15">
    <location>
        <begin position="8"/>
        <end position="303"/>
    </location>
</feature>
<evidence type="ECO:0000256" key="2">
    <source>
        <dbReference type="ARBA" id="ARBA00004447"/>
    </source>
</evidence>
<evidence type="ECO:0000256" key="5">
    <source>
        <dbReference type="ARBA" id="ARBA00012290"/>
    </source>
</evidence>
<keyword evidence="10" id="KW-0520">NAD</keyword>
<keyword evidence="9" id="KW-1133">Transmembrane helix</keyword>
<dbReference type="Gene3D" id="3.40.50.720">
    <property type="entry name" value="NAD(P)-binding Rossmann-like Domain"/>
    <property type="match status" value="1"/>
</dbReference>
<keyword evidence="12" id="KW-0472">Membrane</keyword>
<gene>
    <name evidence="16" type="ORF">AVDCRST_MAG10-3779</name>
</gene>
<keyword evidence="13" id="KW-0325">Glycoprotein</keyword>
<dbReference type="SUPFAM" id="SSF51735">
    <property type="entry name" value="NAD(P)-binding Rossmann-fold domains"/>
    <property type="match status" value="1"/>
</dbReference>
<keyword evidence="11" id="KW-0333">Golgi apparatus</keyword>
<dbReference type="InterPro" id="IPR036291">
    <property type="entry name" value="NAD(P)-bd_dom_sf"/>
</dbReference>
<proteinExistence type="inferred from homology"/>
<dbReference type="InterPro" id="IPR044516">
    <property type="entry name" value="UXS-like"/>
</dbReference>
<comment type="subcellular location">
    <subcellularLocation>
        <location evidence="2">Golgi apparatus</location>
        <location evidence="2">Golgi stack membrane</location>
        <topology evidence="2">Single-pass type II membrane protein</topology>
    </subcellularLocation>
</comment>
<evidence type="ECO:0000313" key="16">
    <source>
        <dbReference type="EMBL" id="CAA9279086.1"/>
    </source>
</evidence>
<evidence type="ECO:0000256" key="11">
    <source>
        <dbReference type="ARBA" id="ARBA00023034"/>
    </source>
</evidence>
<dbReference type="InterPro" id="IPR016040">
    <property type="entry name" value="NAD(P)-bd_dom"/>
</dbReference>
<organism evidence="16">
    <name type="scientific">uncultured Acidimicrobiales bacterium</name>
    <dbReference type="NCBI Taxonomy" id="310071"/>
    <lineage>
        <taxon>Bacteria</taxon>
        <taxon>Bacillati</taxon>
        <taxon>Actinomycetota</taxon>
        <taxon>Acidimicrobiia</taxon>
        <taxon>Acidimicrobiales</taxon>
        <taxon>environmental samples</taxon>
    </lineage>
</organism>
<dbReference type="GO" id="GO:0070403">
    <property type="term" value="F:NAD+ binding"/>
    <property type="evidence" value="ECO:0007669"/>
    <property type="project" value="InterPro"/>
</dbReference>
<dbReference type="AlphaFoldDB" id="A0A6J4JGD9"/>
<evidence type="ECO:0000259" key="15">
    <source>
        <dbReference type="Pfam" id="PF16363"/>
    </source>
</evidence>
<sequence>MADQRVVVTGGAGFLGSHLCRSLLARGDSVVAVDNLITGSLDNLTGISGHRDFTFVHSDVSNFLHVPGPVDAVLHFASPASPVDFDRIPIQILKVGSLGTHNTLGLAREKGARYFLASTSEVYGDPLVHPQPETYWGNVNPLGPRGVYDEAKRFAEAITMAYHRHHGLDVRIVRIFNTYGPYMRPDDGRVVSNFIVQALAGKPITIHGDGKQTRSFSYVDDEVRGLLALLDSDYVGPVNIGNPTEFTVLELAEKVLAITGSSSELRFDPRPVDDPTQRRPDLTLARSVLGWKPEISLDEGLARTSRWFAGGSVG</sequence>
<keyword evidence="7" id="KW-0210">Decarboxylase</keyword>
<comment type="cofactor">
    <cofactor evidence="1">
        <name>NAD(+)</name>
        <dbReference type="ChEBI" id="CHEBI:57540"/>
    </cofactor>
</comment>
<evidence type="ECO:0000256" key="7">
    <source>
        <dbReference type="ARBA" id="ARBA00022793"/>
    </source>
</evidence>
<keyword evidence="14 16" id="KW-0456">Lyase</keyword>
<protein>
    <recommendedName>
        <fullName evidence="5">UDP-glucuronate decarboxylase</fullName>
        <ecNumber evidence="5">4.1.1.35</ecNumber>
    </recommendedName>
</protein>
<evidence type="ECO:0000256" key="13">
    <source>
        <dbReference type="ARBA" id="ARBA00023180"/>
    </source>
</evidence>
<evidence type="ECO:0000256" key="14">
    <source>
        <dbReference type="ARBA" id="ARBA00023239"/>
    </source>
</evidence>
<evidence type="ECO:0000256" key="9">
    <source>
        <dbReference type="ARBA" id="ARBA00022989"/>
    </source>
</evidence>
<keyword evidence="6" id="KW-0812">Transmembrane</keyword>
<dbReference type="GO" id="GO:0005737">
    <property type="term" value="C:cytoplasm"/>
    <property type="evidence" value="ECO:0007669"/>
    <property type="project" value="TreeGrafter"/>
</dbReference>
<dbReference type="FunFam" id="3.40.50.720:FF:000065">
    <property type="entry name" value="UDP-glucuronic acid decarboxylase 1"/>
    <property type="match status" value="1"/>
</dbReference>
<comment type="similarity">
    <text evidence="4">Belongs to the NAD(P)-dependent epimerase/dehydratase family. UDP-glucuronic acid decarboxylase subfamily.</text>
</comment>
<evidence type="ECO:0000256" key="10">
    <source>
        <dbReference type="ARBA" id="ARBA00023027"/>
    </source>
</evidence>
<dbReference type="Pfam" id="PF16363">
    <property type="entry name" value="GDP_Man_Dehyd"/>
    <property type="match status" value="1"/>
</dbReference>
<name>A0A6J4JGD9_9ACTN</name>
<evidence type="ECO:0000256" key="4">
    <source>
        <dbReference type="ARBA" id="ARBA00007505"/>
    </source>
</evidence>
<keyword evidence="8" id="KW-0735">Signal-anchor</keyword>
<dbReference type="UniPathway" id="UPA00796">
    <property type="reaction ID" value="UER00771"/>
</dbReference>
<dbReference type="PANTHER" id="PTHR43078:SF6">
    <property type="entry name" value="UDP-GLUCURONIC ACID DECARBOXYLASE 1"/>
    <property type="match status" value="1"/>
</dbReference>
<dbReference type="GO" id="GO:0042732">
    <property type="term" value="P:D-xylose metabolic process"/>
    <property type="evidence" value="ECO:0007669"/>
    <property type="project" value="InterPro"/>
</dbReference>